<dbReference type="PROSITE" id="PS00194">
    <property type="entry name" value="THIOREDOXIN_1"/>
    <property type="match status" value="1"/>
</dbReference>
<sequence length="455" mass="53117">MTKRFFILVILGLGFPCISTYAQGTQFEELSSWQQVKEKARRENKYIFVDVYATWCGPCKQMDRQVYPNEAVGKVLNDKFIAIKVQQDQTDKDDAYVKSWYADAKAISETYKVEALPSYLFFSPEGELVHRGLGFQDVPAFIAMVKTALTDPIARFHEQLEAYKQGHKDYTAMPELIKKVRDIGKDEQLARDMAKDYKEHYLDELSEDELCTRKHLDFIGEYFTLINSKDKFFKLCYEQPGKVDEVKDYKGWADFQVTQTINREEIDAYLWKGDQPLTRTPEWDKMHDVISKKYTKVDTRKMILDAQLSFYARIEDYINFVKYVENQMEAYPPKPGTGSRSDSWRLNVYAWILFVNSNDRDLLEKGLLWSDLAIKLDHEGCQLTGDAPNIQIYDTKANLLYKLGRLAEAIAWEKKAREQGIVNARRRGRDKGDYYDKYTAIINKMEKGEPTWPVK</sequence>
<evidence type="ECO:0000313" key="4">
    <source>
        <dbReference type="EMBL" id="TWI84375.1"/>
    </source>
</evidence>
<dbReference type="InterPro" id="IPR004879">
    <property type="entry name" value="Ssp411-like_TRX"/>
</dbReference>
<name>A0A562SSZ9_CHIJA</name>
<organism evidence="4 5">
    <name type="scientific">Chitinophaga japonensis</name>
    <name type="common">Flexibacter japonensis</name>
    <dbReference type="NCBI Taxonomy" id="104662"/>
    <lineage>
        <taxon>Bacteria</taxon>
        <taxon>Pseudomonadati</taxon>
        <taxon>Bacteroidota</taxon>
        <taxon>Chitinophagia</taxon>
        <taxon>Chitinophagales</taxon>
        <taxon>Chitinophagaceae</taxon>
        <taxon>Chitinophaga</taxon>
    </lineage>
</organism>
<proteinExistence type="predicted"/>
<dbReference type="EMBL" id="VLLG01000005">
    <property type="protein sequence ID" value="TWI84375.1"/>
    <property type="molecule type" value="Genomic_DNA"/>
</dbReference>
<keyword evidence="2" id="KW-0732">Signal</keyword>
<dbReference type="PROSITE" id="PS51352">
    <property type="entry name" value="THIOREDOXIN_2"/>
    <property type="match status" value="1"/>
</dbReference>
<keyword evidence="5" id="KW-1185">Reference proteome</keyword>
<feature type="chain" id="PRO_5021925160" evidence="2">
    <location>
        <begin position="23"/>
        <end position="455"/>
    </location>
</feature>
<feature type="signal peptide" evidence="2">
    <location>
        <begin position="1"/>
        <end position="22"/>
    </location>
</feature>
<dbReference type="OrthoDB" id="120730at2"/>
<dbReference type="InterPro" id="IPR013766">
    <property type="entry name" value="Thioredoxin_domain"/>
</dbReference>
<dbReference type="InterPro" id="IPR017937">
    <property type="entry name" value="Thioredoxin_CS"/>
</dbReference>
<dbReference type="RefSeq" id="WP_145717981.1">
    <property type="nucleotide sequence ID" value="NZ_BAAAFY010000002.1"/>
</dbReference>
<evidence type="ECO:0000259" key="3">
    <source>
        <dbReference type="PROSITE" id="PS51352"/>
    </source>
</evidence>
<feature type="domain" description="Thioredoxin" evidence="3">
    <location>
        <begin position="11"/>
        <end position="150"/>
    </location>
</feature>
<dbReference type="SUPFAM" id="SSF52833">
    <property type="entry name" value="Thioredoxin-like"/>
    <property type="match status" value="1"/>
</dbReference>
<evidence type="ECO:0000313" key="5">
    <source>
        <dbReference type="Proteomes" id="UP000316778"/>
    </source>
</evidence>
<dbReference type="GO" id="GO:0045454">
    <property type="term" value="P:cell redox homeostasis"/>
    <property type="evidence" value="ECO:0007669"/>
    <property type="project" value="TreeGrafter"/>
</dbReference>
<dbReference type="Gene3D" id="3.40.30.10">
    <property type="entry name" value="Glutaredoxin"/>
    <property type="match status" value="1"/>
</dbReference>
<dbReference type="AlphaFoldDB" id="A0A562SSZ9"/>
<dbReference type="GO" id="GO:0015035">
    <property type="term" value="F:protein-disulfide reductase activity"/>
    <property type="evidence" value="ECO:0007669"/>
    <property type="project" value="TreeGrafter"/>
</dbReference>
<dbReference type="Proteomes" id="UP000316778">
    <property type="component" value="Unassembled WGS sequence"/>
</dbReference>
<dbReference type="InterPro" id="IPR036249">
    <property type="entry name" value="Thioredoxin-like_sf"/>
</dbReference>
<dbReference type="Pfam" id="PF03190">
    <property type="entry name" value="Thioredox_DsbH"/>
    <property type="match status" value="1"/>
</dbReference>
<keyword evidence="1" id="KW-0676">Redox-active center</keyword>
<dbReference type="PANTHER" id="PTHR32234:SF0">
    <property type="entry name" value="THIOL:DISULFIDE INTERCHANGE PROTEIN DSBD"/>
    <property type="match status" value="1"/>
</dbReference>
<protein>
    <submittedName>
        <fullName evidence="4">Thioredoxin-like protein</fullName>
    </submittedName>
</protein>
<dbReference type="PANTHER" id="PTHR32234">
    <property type="entry name" value="THIOL:DISULFIDE INTERCHANGE PROTEIN DSBD"/>
    <property type="match status" value="1"/>
</dbReference>
<evidence type="ECO:0000256" key="1">
    <source>
        <dbReference type="ARBA" id="ARBA00023284"/>
    </source>
</evidence>
<reference evidence="4 5" key="1">
    <citation type="journal article" date="2013" name="Stand. Genomic Sci.">
        <title>Genomic Encyclopedia of Type Strains, Phase I: The one thousand microbial genomes (KMG-I) project.</title>
        <authorList>
            <person name="Kyrpides N.C."/>
            <person name="Woyke T."/>
            <person name="Eisen J.A."/>
            <person name="Garrity G."/>
            <person name="Lilburn T.G."/>
            <person name="Beck B.J."/>
            <person name="Whitman W.B."/>
            <person name="Hugenholtz P."/>
            <person name="Klenk H.P."/>
        </authorList>
    </citation>
    <scope>NUCLEOTIDE SEQUENCE [LARGE SCALE GENOMIC DNA]</scope>
    <source>
        <strain evidence="4 5">DSM 13484</strain>
    </source>
</reference>
<comment type="caution">
    <text evidence="4">The sequence shown here is derived from an EMBL/GenBank/DDBJ whole genome shotgun (WGS) entry which is preliminary data.</text>
</comment>
<evidence type="ECO:0000256" key="2">
    <source>
        <dbReference type="SAM" id="SignalP"/>
    </source>
</evidence>
<gene>
    <name evidence="4" type="ORF">LX66_4742</name>
</gene>
<accession>A0A562SSZ9</accession>